<gene>
    <name evidence="2" type="ORF">ACFOUP_00015</name>
</gene>
<organism evidence="2 3">
    <name type="scientific">Belliella kenyensis</name>
    <dbReference type="NCBI Taxonomy" id="1472724"/>
    <lineage>
        <taxon>Bacteria</taxon>
        <taxon>Pseudomonadati</taxon>
        <taxon>Bacteroidota</taxon>
        <taxon>Cytophagia</taxon>
        <taxon>Cytophagales</taxon>
        <taxon>Cyclobacteriaceae</taxon>
        <taxon>Belliella</taxon>
    </lineage>
</organism>
<proteinExistence type="predicted"/>
<feature type="transmembrane region" description="Helical" evidence="1">
    <location>
        <begin position="6"/>
        <end position="23"/>
    </location>
</feature>
<keyword evidence="3" id="KW-1185">Reference proteome</keyword>
<sequence>MHSSIIVPIAIGIVAAVYAYGVLTDMRKVKGLLGGIVGWLVDFRNRLF</sequence>
<evidence type="ECO:0000313" key="3">
    <source>
        <dbReference type="Proteomes" id="UP001595766"/>
    </source>
</evidence>
<dbReference type="EMBL" id="JBHSAV010000001">
    <property type="protein sequence ID" value="MFC3974746.1"/>
    <property type="molecule type" value="Genomic_DNA"/>
</dbReference>
<reference evidence="3" key="1">
    <citation type="journal article" date="2019" name="Int. J. Syst. Evol. Microbiol.">
        <title>The Global Catalogue of Microorganisms (GCM) 10K type strain sequencing project: providing services to taxonomists for standard genome sequencing and annotation.</title>
        <authorList>
            <consortium name="The Broad Institute Genomics Platform"/>
            <consortium name="The Broad Institute Genome Sequencing Center for Infectious Disease"/>
            <person name="Wu L."/>
            <person name="Ma J."/>
        </authorList>
    </citation>
    <scope>NUCLEOTIDE SEQUENCE [LARGE SCALE GENOMIC DNA]</scope>
    <source>
        <strain evidence="3">CECT 8551</strain>
    </source>
</reference>
<keyword evidence="1" id="KW-0812">Transmembrane</keyword>
<evidence type="ECO:0000313" key="2">
    <source>
        <dbReference type="EMBL" id="MFC3974746.1"/>
    </source>
</evidence>
<name>A0ABV8EEV9_9BACT</name>
<protein>
    <submittedName>
        <fullName evidence="2">Uncharacterized protein</fullName>
    </submittedName>
</protein>
<evidence type="ECO:0000256" key="1">
    <source>
        <dbReference type="SAM" id="Phobius"/>
    </source>
</evidence>
<keyword evidence="1" id="KW-0472">Membrane</keyword>
<comment type="caution">
    <text evidence="2">The sequence shown here is derived from an EMBL/GenBank/DDBJ whole genome shotgun (WGS) entry which is preliminary data.</text>
</comment>
<keyword evidence="1" id="KW-1133">Transmembrane helix</keyword>
<dbReference type="RefSeq" id="WP_241297203.1">
    <property type="nucleotide sequence ID" value="NZ_JAKZGR010000019.1"/>
</dbReference>
<dbReference type="Proteomes" id="UP001595766">
    <property type="component" value="Unassembled WGS sequence"/>
</dbReference>
<accession>A0ABV8EEV9</accession>